<organism evidence="1 2">
    <name type="scientific">Nocardia pulmonis</name>
    <dbReference type="NCBI Taxonomy" id="2951408"/>
    <lineage>
        <taxon>Bacteria</taxon>
        <taxon>Bacillati</taxon>
        <taxon>Actinomycetota</taxon>
        <taxon>Actinomycetes</taxon>
        <taxon>Mycobacteriales</taxon>
        <taxon>Nocardiaceae</taxon>
        <taxon>Nocardia</taxon>
    </lineage>
</organism>
<dbReference type="AlphaFoldDB" id="A0A9X2J0Z9"/>
<dbReference type="EMBL" id="JAMRXG010000015">
    <property type="protein sequence ID" value="MCM6777580.1"/>
    <property type="molecule type" value="Genomic_DNA"/>
</dbReference>
<comment type="caution">
    <text evidence="1">The sequence shown here is derived from an EMBL/GenBank/DDBJ whole genome shotgun (WGS) entry which is preliminary data.</text>
</comment>
<evidence type="ECO:0000313" key="2">
    <source>
        <dbReference type="Proteomes" id="UP001139157"/>
    </source>
</evidence>
<reference evidence="1" key="1">
    <citation type="submission" date="2022-06" db="EMBL/GenBank/DDBJ databases">
        <title>Novel species in genus nocardia.</title>
        <authorList>
            <person name="Li F."/>
        </authorList>
    </citation>
    <scope>NUCLEOTIDE SEQUENCE</scope>
    <source>
        <strain evidence="1">CDC141</strain>
    </source>
</reference>
<name>A0A9X2J0Z9_9NOCA</name>
<sequence>MTSLVEAGDGRKVVQLFGPRRRSARHAALHRPAAGRHARVPSRVVRPLRVAQPGAARHAVVPTVRTRRRHDSLDRYDRFLLWGAGWLLRLRIALIGESPVDWR</sequence>
<accession>A0A9X2J0Z9</accession>
<evidence type="ECO:0000313" key="1">
    <source>
        <dbReference type="EMBL" id="MCM6777580.1"/>
    </source>
</evidence>
<dbReference type="RefSeq" id="WP_251916861.1">
    <property type="nucleotide sequence ID" value="NZ_JAMRXG010000015.1"/>
</dbReference>
<protein>
    <submittedName>
        <fullName evidence="1">Uncharacterized protein</fullName>
    </submittedName>
</protein>
<proteinExistence type="predicted"/>
<keyword evidence="2" id="KW-1185">Reference proteome</keyword>
<gene>
    <name evidence="1" type="ORF">NDR86_29235</name>
</gene>
<dbReference type="Proteomes" id="UP001139157">
    <property type="component" value="Unassembled WGS sequence"/>
</dbReference>